<evidence type="ECO:0000256" key="2">
    <source>
        <dbReference type="SAM" id="Phobius"/>
    </source>
</evidence>
<accession>E4XL13</accession>
<feature type="compositionally biased region" description="Polar residues" evidence="1">
    <location>
        <begin position="226"/>
        <end position="249"/>
    </location>
</feature>
<evidence type="ECO:0000313" key="4">
    <source>
        <dbReference type="Proteomes" id="UP000001307"/>
    </source>
</evidence>
<gene>
    <name evidence="3" type="ORF">GSOID_T00014384001</name>
</gene>
<keyword evidence="2" id="KW-1133">Transmembrane helix</keyword>
<dbReference type="AlphaFoldDB" id="E4XL13"/>
<dbReference type="InParanoid" id="E4XL13"/>
<dbReference type="Proteomes" id="UP000001307">
    <property type="component" value="Unassembled WGS sequence"/>
</dbReference>
<dbReference type="EMBL" id="FN653067">
    <property type="protein sequence ID" value="CBY10774.1"/>
    <property type="molecule type" value="Genomic_DNA"/>
</dbReference>
<evidence type="ECO:0000313" key="3">
    <source>
        <dbReference type="EMBL" id="CBY10774.1"/>
    </source>
</evidence>
<organism evidence="3">
    <name type="scientific">Oikopleura dioica</name>
    <name type="common">Tunicate</name>
    <dbReference type="NCBI Taxonomy" id="34765"/>
    <lineage>
        <taxon>Eukaryota</taxon>
        <taxon>Metazoa</taxon>
        <taxon>Chordata</taxon>
        <taxon>Tunicata</taxon>
        <taxon>Appendicularia</taxon>
        <taxon>Copelata</taxon>
        <taxon>Oikopleuridae</taxon>
        <taxon>Oikopleura</taxon>
    </lineage>
</organism>
<name>E4XL13_OIKDI</name>
<keyword evidence="2" id="KW-0472">Membrane</keyword>
<feature type="region of interest" description="Disordered" evidence="1">
    <location>
        <begin position="183"/>
        <end position="252"/>
    </location>
</feature>
<protein>
    <submittedName>
        <fullName evidence="3">Uncharacterized protein</fullName>
    </submittedName>
</protein>
<keyword evidence="4" id="KW-1185">Reference proteome</keyword>
<keyword evidence="2" id="KW-0812">Transmembrane</keyword>
<evidence type="ECO:0000256" key="1">
    <source>
        <dbReference type="SAM" id="MobiDB-lite"/>
    </source>
</evidence>
<reference evidence="3" key="1">
    <citation type="journal article" date="2010" name="Science">
        <title>Plasticity of animal genome architecture unmasked by rapid evolution of a pelagic tunicate.</title>
        <authorList>
            <person name="Denoeud F."/>
            <person name="Henriet S."/>
            <person name="Mungpakdee S."/>
            <person name="Aury J.M."/>
            <person name="Da Silva C."/>
            <person name="Brinkmann H."/>
            <person name="Mikhaleva J."/>
            <person name="Olsen L.C."/>
            <person name="Jubin C."/>
            <person name="Canestro C."/>
            <person name="Bouquet J.M."/>
            <person name="Danks G."/>
            <person name="Poulain J."/>
            <person name="Campsteijn C."/>
            <person name="Adamski M."/>
            <person name="Cross I."/>
            <person name="Yadetie F."/>
            <person name="Muffato M."/>
            <person name="Louis A."/>
            <person name="Butcher S."/>
            <person name="Tsagkogeorga G."/>
            <person name="Konrad A."/>
            <person name="Singh S."/>
            <person name="Jensen M.F."/>
            <person name="Cong E.H."/>
            <person name="Eikeseth-Otteraa H."/>
            <person name="Noel B."/>
            <person name="Anthouard V."/>
            <person name="Porcel B.M."/>
            <person name="Kachouri-Lafond R."/>
            <person name="Nishino A."/>
            <person name="Ugolini M."/>
            <person name="Chourrout P."/>
            <person name="Nishida H."/>
            <person name="Aasland R."/>
            <person name="Huzurbazar S."/>
            <person name="Westhof E."/>
            <person name="Delsuc F."/>
            <person name="Lehrach H."/>
            <person name="Reinhardt R."/>
            <person name="Weissenbach J."/>
            <person name="Roy S.W."/>
            <person name="Artiguenave F."/>
            <person name="Postlethwait J.H."/>
            <person name="Manak J.R."/>
            <person name="Thompson E.M."/>
            <person name="Jaillon O."/>
            <person name="Du Pasquier L."/>
            <person name="Boudinot P."/>
            <person name="Liberles D.A."/>
            <person name="Volff J.N."/>
            <person name="Philippe H."/>
            <person name="Lenhard B."/>
            <person name="Roest Crollius H."/>
            <person name="Wincker P."/>
            <person name="Chourrout D."/>
        </authorList>
    </citation>
    <scope>NUCLEOTIDE SEQUENCE [LARGE SCALE GENOMIC DNA]</scope>
</reference>
<proteinExistence type="predicted"/>
<sequence length="332" mass="37361">MPAKLTTSPSPDDFFPNLMKSPLFIAIICAVSAIFFIIVGAVVFQCFRSPLPPHKRCYRSTEHHNGTRTVLTKGTTYEEPQNWNEILGQNLLPDPTMPIANGNPYSRGNDLSMSYLSTKNDDIRSSHADSINMHHQQTPDIQSGKSFILLLFNPSHYTVAPVQSELVKLDLLEGTYLNSSKRLFHGQPTSRSLPPPPALPSALQNSSHSSSISVMSNGDYRDRSSPHISSNRVTYRPRQMSNPPTNSDSDYQELELDQYRTVQTNRSRNSNQIPYYDINEFKPLYSNRPIYSEIPSSNDAYNYRRDTSFFLQSNSGGNLPSEYASLSPVNEV</sequence>
<feature type="transmembrane region" description="Helical" evidence="2">
    <location>
        <begin position="23"/>
        <end position="47"/>
    </location>
</feature>
<feature type="compositionally biased region" description="Low complexity" evidence="1">
    <location>
        <begin position="200"/>
        <end position="216"/>
    </location>
</feature>